<accession>A0A4Q2EH04</accession>
<dbReference type="PANTHER" id="PTHR43213:SF5">
    <property type="entry name" value="BIFUNCTIONAL DTTP_UTP PYROPHOSPHATASE_METHYLTRANSFERASE PROTEIN-RELATED"/>
    <property type="match status" value="1"/>
</dbReference>
<comment type="similarity">
    <text evidence="3">Belongs to the Maf family.</text>
</comment>
<dbReference type="EC" id="3.6.1.9" evidence="3"/>
<keyword evidence="3" id="KW-0546">Nucleotide metabolism</keyword>
<proteinExistence type="inferred from homology"/>
<organism evidence="4 5">
    <name type="scientific">Propioniciclava flava</name>
    <dbReference type="NCBI Taxonomy" id="2072026"/>
    <lineage>
        <taxon>Bacteria</taxon>
        <taxon>Bacillati</taxon>
        <taxon>Actinomycetota</taxon>
        <taxon>Actinomycetes</taxon>
        <taxon>Propionibacteriales</taxon>
        <taxon>Propionibacteriaceae</taxon>
        <taxon>Propioniciclava</taxon>
    </lineage>
</organism>
<dbReference type="OrthoDB" id="3527985at2"/>
<dbReference type="PANTHER" id="PTHR43213">
    <property type="entry name" value="BIFUNCTIONAL DTTP/UTP PYROPHOSPHATASE/METHYLTRANSFERASE PROTEIN-RELATED"/>
    <property type="match status" value="1"/>
</dbReference>
<comment type="cofactor">
    <cofactor evidence="1 3">
        <name>a divalent metal cation</name>
        <dbReference type="ChEBI" id="CHEBI:60240"/>
    </cofactor>
</comment>
<keyword evidence="2 3" id="KW-0378">Hydrolase</keyword>
<gene>
    <name evidence="4" type="ORF">C1706_09840</name>
</gene>
<name>A0A4Q2EH04_9ACTN</name>
<dbReference type="HAMAP" id="MF_00528">
    <property type="entry name" value="Maf"/>
    <property type="match status" value="1"/>
</dbReference>
<keyword evidence="3" id="KW-0963">Cytoplasm</keyword>
<dbReference type="Proteomes" id="UP000290624">
    <property type="component" value="Unassembled WGS sequence"/>
</dbReference>
<comment type="function">
    <text evidence="3">Nucleoside triphosphate pyrophosphatase. May have a dual role in cell division arrest and in preventing the incorporation of modified nucleotides into cellular nucleic acids.</text>
</comment>
<comment type="catalytic activity">
    <reaction evidence="3">
        <text>a 2'-deoxyribonucleoside 5'-triphosphate + H2O = a 2'-deoxyribonucleoside 5'-phosphate + diphosphate + H(+)</text>
        <dbReference type="Rhea" id="RHEA:44644"/>
        <dbReference type="ChEBI" id="CHEBI:15377"/>
        <dbReference type="ChEBI" id="CHEBI:15378"/>
        <dbReference type="ChEBI" id="CHEBI:33019"/>
        <dbReference type="ChEBI" id="CHEBI:61560"/>
        <dbReference type="ChEBI" id="CHEBI:65317"/>
        <dbReference type="EC" id="3.6.1.9"/>
    </reaction>
</comment>
<keyword evidence="5" id="KW-1185">Reference proteome</keyword>
<comment type="subcellular location">
    <subcellularLocation>
        <location evidence="3">Cytoplasm</location>
    </subcellularLocation>
</comment>
<evidence type="ECO:0000256" key="1">
    <source>
        <dbReference type="ARBA" id="ARBA00001968"/>
    </source>
</evidence>
<evidence type="ECO:0000313" key="4">
    <source>
        <dbReference type="EMBL" id="RXW31842.1"/>
    </source>
</evidence>
<dbReference type="EMBL" id="PPCV01000006">
    <property type="protein sequence ID" value="RXW31842.1"/>
    <property type="molecule type" value="Genomic_DNA"/>
</dbReference>
<dbReference type="GO" id="GO:0047429">
    <property type="term" value="F:nucleoside triphosphate diphosphatase activity"/>
    <property type="evidence" value="ECO:0007669"/>
    <property type="project" value="UniProtKB-EC"/>
</dbReference>
<evidence type="ECO:0000256" key="2">
    <source>
        <dbReference type="ARBA" id="ARBA00022801"/>
    </source>
</evidence>
<dbReference type="NCBIfam" id="TIGR00172">
    <property type="entry name" value="maf"/>
    <property type="match status" value="1"/>
</dbReference>
<comment type="caution">
    <text evidence="4">The sequence shown here is derived from an EMBL/GenBank/DDBJ whole genome shotgun (WGS) entry which is preliminary data.</text>
</comment>
<evidence type="ECO:0000313" key="5">
    <source>
        <dbReference type="Proteomes" id="UP000290624"/>
    </source>
</evidence>
<comment type="caution">
    <text evidence="3">Lacks conserved residue(s) required for the propagation of feature annotation.</text>
</comment>
<feature type="active site" description="Proton acceptor" evidence="3">
    <location>
        <position position="71"/>
    </location>
</feature>
<protein>
    <recommendedName>
        <fullName evidence="3">Nucleoside triphosphate pyrophosphatase</fullName>
        <ecNumber evidence="3">3.6.1.9</ecNumber>
    </recommendedName>
    <alternativeName>
        <fullName evidence="3">Nucleotide pyrophosphatase</fullName>
        <shortName evidence="3">Nucleotide PPase</shortName>
    </alternativeName>
</protein>
<dbReference type="GO" id="GO:0009117">
    <property type="term" value="P:nucleotide metabolic process"/>
    <property type="evidence" value="ECO:0007669"/>
    <property type="project" value="UniProtKB-KW"/>
</dbReference>
<dbReference type="AlphaFoldDB" id="A0A4Q2EH04"/>
<dbReference type="SUPFAM" id="SSF52972">
    <property type="entry name" value="ITPase-like"/>
    <property type="match status" value="1"/>
</dbReference>
<sequence>MDVVLASSSPARLRELRAAGLDPRVVVSGVDEDAVSAPTPRALALTLARLKGEASLAMLAPEEDVVLFACDSVLDFDGVAVGKPGTDAAVRERWRTLRNRDAFLTTGHFVVVRREGVTRTAAAQATTRVRFANVSDEEIEAYIATGEPHQVAGGFTIDGYGAAFITGLGGDPHNVIGISIPLLRSLLADLGVAWTSLWTTTS</sequence>
<reference evidence="4 5" key="1">
    <citation type="submission" date="2018-01" db="EMBL/GenBank/DDBJ databases">
        <title>Lactibacter flavus gen. nov., sp. nov., a novel bacterium of the family Propionibacteriaceae isolated from raw milk and dairy products.</title>
        <authorList>
            <person name="Wenning M."/>
            <person name="Breitenwieser F."/>
            <person name="Huptas C."/>
            <person name="von Neubeck M."/>
            <person name="Busse H.-J."/>
            <person name="Scherer S."/>
        </authorList>
    </citation>
    <scope>NUCLEOTIDE SEQUENCE [LARGE SCALE GENOMIC DNA]</scope>
    <source>
        <strain evidence="4 5">VG341</strain>
    </source>
</reference>
<dbReference type="InterPro" id="IPR003697">
    <property type="entry name" value="Maf-like"/>
</dbReference>
<dbReference type="InterPro" id="IPR029001">
    <property type="entry name" value="ITPase-like_fam"/>
</dbReference>
<dbReference type="CDD" id="cd00555">
    <property type="entry name" value="Maf"/>
    <property type="match status" value="1"/>
</dbReference>
<comment type="catalytic activity">
    <reaction evidence="3">
        <text>a ribonucleoside 5'-triphosphate + H2O = a ribonucleoside 5'-phosphate + diphosphate + H(+)</text>
        <dbReference type="Rhea" id="RHEA:23996"/>
        <dbReference type="ChEBI" id="CHEBI:15377"/>
        <dbReference type="ChEBI" id="CHEBI:15378"/>
        <dbReference type="ChEBI" id="CHEBI:33019"/>
        <dbReference type="ChEBI" id="CHEBI:58043"/>
        <dbReference type="ChEBI" id="CHEBI:61557"/>
        <dbReference type="EC" id="3.6.1.9"/>
    </reaction>
</comment>
<dbReference type="Gene3D" id="3.90.950.10">
    <property type="match status" value="1"/>
</dbReference>
<dbReference type="Pfam" id="PF02545">
    <property type="entry name" value="Maf"/>
    <property type="match status" value="1"/>
</dbReference>
<dbReference type="PIRSF" id="PIRSF006305">
    <property type="entry name" value="Maf"/>
    <property type="match status" value="1"/>
</dbReference>
<dbReference type="GO" id="GO:0005737">
    <property type="term" value="C:cytoplasm"/>
    <property type="evidence" value="ECO:0007669"/>
    <property type="project" value="UniProtKB-SubCell"/>
</dbReference>
<evidence type="ECO:0000256" key="3">
    <source>
        <dbReference type="HAMAP-Rule" id="MF_00528"/>
    </source>
</evidence>